<reference evidence="9" key="1">
    <citation type="submission" date="2022-01" db="EMBL/GenBank/DDBJ databases">
        <authorList>
            <person name="King R."/>
        </authorList>
    </citation>
    <scope>NUCLEOTIDE SEQUENCE</scope>
</reference>
<dbReference type="SMART" id="SM00268">
    <property type="entry name" value="ACTIN"/>
    <property type="match status" value="1"/>
</dbReference>
<dbReference type="Pfam" id="PF00022">
    <property type="entry name" value="Actin"/>
    <property type="match status" value="2"/>
</dbReference>
<dbReference type="GO" id="GO:0060255">
    <property type="term" value="P:regulation of macromolecule metabolic process"/>
    <property type="evidence" value="ECO:0007669"/>
    <property type="project" value="UniProtKB-ARBA"/>
</dbReference>
<protein>
    <recommendedName>
        <fullName evidence="2">Homologous-pairing protein 2 homolog</fullName>
    </recommendedName>
</protein>
<dbReference type="InterPro" id="IPR010776">
    <property type="entry name" value="Hop2_WH_dom"/>
</dbReference>
<dbReference type="SUPFAM" id="SSF53067">
    <property type="entry name" value="Actin-like ATPase domain"/>
    <property type="match status" value="2"/>
</dbReference>
<dbReference type="GO" id="GO:0005634">
    <property type="term" value="C:nucleus"/>
    <property type="evidence" value="ECO:0007669"/>
    <property type="project" value="UniProtKB-SubCell"/>
</dbReference>
<dbReference type="CDD" id="cd10211">
    <property type="entry name" value="ASKHA_NBD_Arp5"/>
    <property type="match status" value="1"/>
</dbReference>
<feature type="domain" description="Leucine zipper with capping helix" evidence="8">
    <location>
        <begin position="750"/>
        <end position="806"/>
    </location>
</feature>
<accession>A0A9P0DG99</accession>
<reference evidence="9" key="2">
    <citation type="submission" date="2022-10" db="EMBL/GenBank/DDBJ databases">
        <authorList>
            <consortium name="ENA_rothamsted_submissions"/>
            <consortium name="culmorum"/>
            <person name="King R."/>
        </authorList>
    </citation>
    <scope>NUCLEOTIDE SEQUENCE</scope>
</reference>
<dbReference type="FunFam" id="3.30.420.40:FF:000237">
    <property type="entry name" value="Actin-related protein 5"/>
    <property type="match status" value="1"/>
</dbReference>
<comment type="similarity">
    <text evidence="5">Belongs to the actin family.</text>
</comment>
<feature type="domain" description="Homologous-pairing protein 2 winged helix" evidence="7">
    <location>
        <begin position="608"/>
        <end position="667"/>
    </location>
</feature>
<dbReference type="InterPro" id="IPR040661">
    <property type="entry name" value="LZ3wCH"/>
</dbReference>
<keyword evidence="3 6" id="KW-0175">Coiled coil</keyword>
<evidence type="ECO:0000313" key="10">
    <source>
        <dbReference type="Proteomes" id="UP001153737"/>
    </source>
</evidence>
<evidence type="ECO:0000256" key="5">
    <source>
        <dbReference type="RuleBase" id="RU000487"/>
    </source>
</evidence>
<dbReference type="InterPro" id="IPR036388">
    <property type="entry name" value="WH-like_DNA-bd_sf"/>
</dbReference>
<feature type="coiled-coil region" evidence="6">
    <location>
        <begin position="682"/>
        <end position="739"/>
    </location>
</feature>
<evidence type="ECO:0000313" key="9">
    <source>
        <dbReference type="EMBL" id="CAH1116843.1"/>
    </source>
</evidence>
<dbReference type="FunFam" id="3.90.640.10:FF:000016">
    <property type="entry name" value="ARP5 actin-related protein 5 homolog"/>
    <property type="match status" value="1"/>
</dbReference>
<evidence type="ECO:0000256" key="4">
    <source>
        <dbReference type="ARBA" id="ARBA00023242"/>
    </source>
</evidence>
<dbReference type="Gene3D" id="3.30.420.40">
    <property type="match status" value="2"/>
</dbReference>
<dbReference type="AlphaFoldDB" id="A0A9P0DG99"/>
<keyword evidence="4" id="KW-0539">Nucleus</keyword>
<sequence length="812" mass="93521">MNLGKMDVFEFKDAKCNPDIIHPYTQNLKNNSVPIVIDNGSYMSRAGWSTSEAPVLQFKNIIAKPRKERSKKDTIEPIQIPQLQVGNDILNIEAVRFQLKTQFDRNVVTHFEAQEHLFDYTFTHLGIDTENSVNHPLFLTEAFLNPNTSRQLMSELLFECYGIPGVVYGIDSLLSYHYTQAKPLENALIINLGYQTCHVIPVLGNKTVFENTRRLNIGGWNVITFLHRILQLKYPAHAAAVTLSRAEELLHTICVIASDYKEEMKRWTDNEYYEKHIKKIQLPFSSASTSSALTLEQQKERKRELARRLTEINARKREERLAEDQEKLRQLLEIQEIIDFGADKDEVDNILAEYQLRNVNDLQKSILNLNMKIEKIKQKITAANNTEDLEEPPVKQAKLSKMVFENESALHSFLDNIKKMKQDILNKKLMRKQRKQDIFKRRTAAGQERMRIISQLARKEKGNDDFGMRDEDWDIYKTISKDGGDSDSDVENEKLLEFEEILRTHDPQEFDEHANLGELHQLHVGIERYRAPELIFKPYMSGSPEAGLSEVIGYVLSLFGDEDQLKLAANVVVTGGLANLKGLRERLLVDLISIRPFRSEISTMACADAVLKFLQEHNRPFSNNDIQSGVKGSGDFGKAAVQKSLDVLVRHDKVKEKVYGKQKVYCIIQKHDASGSKLREQLLEMDRQVNDITLKMNEVNEKLKSKSQLVKNMKGKMTLTEAIQQNVELDGELESIKQQLLKYHGTQTISPTKKLEVEKEFEKYLSHYKKRKRMCMDILNSILENYPKTKKQLFEDIGVETDEDVGFSIEKL</sequence>
<organism evidence="9 10">
    <name type="scientific">Phaedon cochleariae</name>
    <name type="common">Mustard beetle</name>
    <dbReference type="NCBI Taxonomy" id="80249"/>
    <lineage>
        <taxon>Eukaryota</taxon>
        <taxon>Metazoa</taxon>
        <taxon>Ecdysozoa</taxon>
        <taxon>Arthropoda</taxon>
        <taxon>Hexapoda</taxon>
        <taxon>Insecta</taxon>
        <taxon>Pterygota</taxon>
        <taxon>Neoptera</taxon>
        <taxon>Endopterygota</taxon>
        <taxon>Coleoptera</taxon>
        <taxon>Polyphaga</taxon>
        <taxon>Cucujiformia</taxon>
        <taxon>Chrysomeloidea</taxon>
        <taxon>Chrysomelidae</taxon>
        <taxon>Chrysomelinae</taxon>
        <taxon>Chrysomelini</taxon>
        <taxon>Phaedon</taxon>
    </lineage>
</organism>
<dbReference type="InterPro" id="IPR004000">
    <property type="entry name" value="Actin"/>
</dbReference>
<feature type="coiled-coil region" evidence="6">
    <location>
        <begin position="295"/>
        <end position="335"/>
    </location>
</feature>
<dbReference type="Pfam" id="PF18517">
    <property type="entry name" value="LZ3wCH"/>
    <property type="match status" value="1"/>
</dbReference>
<dbReference type="Gene3D" id="1.10.10.10">
    <property type="entry name" value="Winged helix-like DNA-binding domain superfamily/Winged helix DNA-binding domain"/>
    <property type="match status" value="1"/>
</dbReference>
<evidence type="ECO:0000256" key="6">
    <source>
        <dbReference type="SAM" id="Coils"/>
    </source>
</evidence>
<dbReference type="Gene3D" id="3.90.640.10">
    <property type="entry name" value="Actin, Chain A, domain 4"/>
    <property type="match status" value="1"/>
</dbReference>
<evidence type="ECO:0000256" key="2">
    <source>
        <dbReference type="ARBA" id="ARBA00016093"/>
    </source>
</evidence>
<dbReference type="PANTHER" id="PTHR11937">
    <property type="entry name" value="ACTIN"/>
    <property type="match status" value="1"/>
</dbReference>
<dbReference type="Proteomes" id="UP001153737">
    <property type="component" value="Chromosome 1"/>
</dbReference>
<evidence type="ECO:0000259" key="8">
    <source>
        <dbReference type="Pfam" id="PF18517"/>
    </source>
</evidence>
<evidence type="ECO:0000256" key="3">
    <source>
        <dbReference type="ARBA" id="ARBA00023054"/>
    </source>
</evidence>
<gene>
    <name evidence="9" type="ORF">PHAECO_LOCUS26</name>
</gene>
<proteinExistence type="inferred from homology"/>
<dbReference type="InterPro" id="IPR043129">
    <property type="entry name" value="ATPase_NBD"/>
</dbReference>
<dbReference type="Pfam" id="PF07106">
    <property type="entry name" value="WHD_TBPIP"/>
    <property type="match status" value="1"/>
</dbReference>
<evidence type="ECO:0000259" key="7">
    <source>
        <dbReference type="Pfam" id="PF07106"/>
    </source>
</evidence>
<dbReference type="EMBL" id="OU896707">
    <property type="protein sequence ID" value="CAH1116843.1"/>
    <property type="molecule type" value="Genomic_DNA"/>
</dbReference>
<evidence type="ECO:0000256" key="1">
    <source>
        <dbReference type="ARBA" id="ARBA00004123"/>
    </source>
</evidence>
<feature type="coiled-coil region" evidence="6">
    <location>
        <begin position="359"/>
        <end position="386"/>
    </location>
</feature>
<keyword evidence="10" id="KW-1185">Reference proteome</keyword>
<name>A0A9P0DG99_PHACE</name>
<comment type="subcellular location">
    <subcellularLocation>
        <location evidence="1">Nucleus</location>
    </subcellularLocation>
</comment>